<dbReference type="EMBL" id="JBAWTH010000138">
    <property type="protein sequence ID" value="KAL2275328.1"/>
    <property type="molecule type" value="Genomic_DNA"/>
</dbReference>
<reference evidence="2 3" key="1">
    <citation type="submission" date="2024-03" db="EMBL/GenBank/DDBJ databases">
        <title>A high-quality draft genome sequence of Diaporthe vaccinii, a causative agent of upright dieback and viscid rot disease in cranberry plants.</title>
        <authorList>
            <person name="Sarrasin M."/>
            <person name="Lang B.F."/>
            <person name="Burger G."/>
        </authorList>
    </citation>
    <scope>NUCLEOTIDE SEQUENCE [LARGE SCALE GENOMIC DNA]</scope>
    <source>
        <strain evidence="2 3">IS7</strain>
    </source>
</reference>
<protein>
    <submittedName>
        <fullName evidence="2">Uncharacterized protein</fullName>
    </submittedName>
</protein>
<dbReference type="EMBL" id="JBAWTH010000138">
    <property type="protein sequence ID" value="KAL2275325.1"/>
    <property type="molecule type" value="Genomic_DNA"/>
</dbReference>
<name>A0ABR4DYT0_9PEZI</name>
<evidence type="ECO:0000313" key="3">
    <source>
        <dbReference type="Proteomes" id="UP001600888"/>
    </source>
</evidence>
<feature type="region of interest" description="Disordered" evidence="1">
    <location>
        <begin position="56"/>
        <end position="77"/>
    </location>
</feature>
<dbReference type="Proteomes" id="UP001600888">
    <property type="component" value="Unassembled WGS sequence"/>
</dbReference>
<keyword evidence="3" id="KW-1185">Reference proteome</keyword>
<gene>
    <name evidence="2" type="ORF">FJTKL_02171</name>
</gene>
<evidence type="ECO:0000313" key="2">
    <source>
        <dbReference type="EMBL" id="KAL2275326.1"/>
    </source>
</evidence>
<proteinExistence type="predicted"/>
<dbReference type="EMBL" id="JBAWTH010000138">
    <property type="protein sequence ID" value="KAL2275326.1"/>
    <property type="molecule type" value="Genomic_DNA"/>
</dbReference>
<feature type="region of interest" description="Disordered" evidence="1">
    <location>
        <begin position="1"/>
        <end position="34"/>
    </location>
</feature>
<sequence>MLLTQEKCRADAEEEEPGRQHSTAQRSTAQHSVAHTSGASLVVLQVRAGQPASHTGCRAVPAAMSPTSRLISPTPRPRPNHDCSLVCFWKGGKGFHLLLGKPPPKSLGRRHCSAVVLIGSTRDSAVHCNPSHLPHAGSGAVVTSPARDTHHTIQARQARAPPSPPHPAHPTGLDMPRCLLEAPPPQQHNAGTRYQTGPVPETAFLHGKGLQTVTALVWLLPWFHRASSAAG</sequence>
<accession>A0ABR4DYT0</accession>
<feature type="compositionally biased region" description="Basic and acidic residues" evidence="1">
    <location>
        <begin position="1"/>
        <end position="11"/>
    </location>
</feature>
<dbReference type="EMBL" id="JBAWTH010000138">
    <property type="protein sequence ID" value="KAL2275327.1"/>
    <property type="molecule type" value="Genomic_DNA"/>
</dbReference>
<feature type="region of interest" description="Disordered" evidence="1">
    <location>
        <begin position="149"/>
        <end position="175"/>
    </location>
</feature>
<organism evidence="2 3">
    <name type="scientific">Diaporthe vaccinii</name>
    <dbReference type="NCBI Taxonomy" id="105482"/>
    <lineage>
        <taxon>Eukaryota</taxon>
        <taxon>Fungi</taxon>
        <taxon>Dikarya</taxon>
        <taxon>Ascomycota</taxon>
        <taxon>Pezizomycotina</taxon>
        <taxon>Sordariomycetes</taxon>
        <taxon>Sordariomycetidae</taxon>
        <taxon>Diaporthales</taxon>
        <taxon>Diaporthaceae</taxon>
        <taxon>Diaporthe</taxon>
        <taxon>Diaporthe eres species complex</taxon>
    </lineage>
</organism>
<comment type="caution">
    <text evidence="2">The sequence shown here is derived from an EMBL/GenBank/DDBJ whole genome shotgun (WGS) entry which is preliminary data.</text>
</comment>
<evidence type="ECO:0000256" key="1">
    <source>
        <dbReference type="SAM" id="MobiDB-lite"/>
    </source>
</evidence>
<feature type="compositionally biased region" description="Polar residues" evidence="1">
    <location>
        <begin position="20"/>
        <end position="34"/>
    </location>
</feature>